<keyword evidence="5" id="KW-0408">Iron</keyword>
<evidence type="ECO:0000256" key="6">
    <source>
        <dbReference type="RuleBase" id="RU000356"/>
    </source>
</evidence>
<dbReference type="GO" id="GO:0046872">
    <property type="term" value="F:metal ion binding"/>
    <property type="evidence" value="ECO:0007669"/>
    <property type="project" value="UniProtKB-KW"/>
</dbReference>
<dbReference type="InterPro" id="IPR050532">
    <property type="entry name" value="Globin-like_OT"/>
</dbReference>
<evidence type="ECO:0000259" key="8">
    <source>
        <dbReference type="PROSITE" id="PS01033"/>
    </source>
</evidence>
<evidence type="ECO:0000256" key="3">
    <source>
        <dbReference type="ARBA" id="ARBA00022621"/>
    </source>
</evidence>
<dbReference type="GO" id="GO:0019825">
    <property type="term" value="F:oxygen binding"/>
    <property type="evidence" value="ECO:0007669"/>
    <property type="project" value="InterPro"/>
</dbReference>
<reference evidence="10" key="1">
    <citation type="submission" date="2016-11" db="UniProtKB">
        <authorList>
            <consortium name="WormBaseParasite"/>
        </authorList>
    </citation>
    <scope>IDENTIFICATION</scope>
</reference>
<evidence type="ECO:0000256" key="5">
    <source>
        <dbReference type="ARBA" id="ARBA00023004"/>
    </source>
</evidence>
<feature type="region of interest" description="Disordered" evidence="7">
    <location>
        <begin position="1"/>
        <end position="28"/>
    </location>
</feature>
<evidence type="ECO:0000256" key="2">
    <source>
        <dbReference type="ARBA" id="ARBA00022617"/>
    </source>
</evidence>
<dbReference type="InterPro" id="IPR012292">
    <property type="entry name" value="Globin/Proto"/>
</dbReference>
<organism evidence="9 10">
    <name type="scientific">Meloidogyne hapla</name>
    <name type="common">Root-knot nematode worm</name>
    <dbReference type="NCBI Taxonomy" id="6305"/>
    <lineage>
        <taxon>Eukaryota</taxon>
        <taxon>Metazoa</taxon>
        <taxon>Ecdysozoa</taxon>
        <taxon>Nematoda</taxon>
        <taxon>Chromadorea</taxon>
        <taxon>Rhabditida</taxon>
        <taxon>Tylenchina</taxon>
        <taxon>Tylenchomorpha</taxon>
        <taxon>Tylenchoidea</taxon>
        <taxon>Meloidogynidae</taxon>
        <taxon>Meloidogyninae</taxon>
        <taxon>Meloidogyne</taxon>
    </lineage>
</organism>
<dbReference type="Proteomes" id="UP000095281">
    <property type="component" value="Unplaced"/>
</dbReference>
<dbReference type="Pfam" id="PF00042">
    <property type="entry name" value="Globin"/>
    <property type="match status" value="1"/>
</dbReference>
<protein>
    <submittedName>
        <fullName evidence="10">GLOBIN domain-containing protein</fullName>
    </submittedName>
</protein>
<keyword evidence="4" id="KW-0479">Metal-binding</keyword>
<dbReference type="PANTHER" id="PTHR46458">
    <property type="entry name" value="BLR2807 PROTEIN"/>
    <property type="match status" value="1"/>
</dbReference>
<keyword evidence="3 6" id="KW-0561">Oxygen transport</keyword>
<evidence type="ECO:0000313" key="9">
    <source>
        <dbReference type="Proteomes" id="UP000095281"/>
    </source>
</evidence>
<keyword evidence="1 6" id="KW-0813">Transport</keyword>
<proteinExistence type="inferred from homology"/>
<dbReference type="GO" id="GO:0020037">
    <property type="term" value="F:heme binding"/>
    <property type="evidence" value="ECO:0007669"/>
    <property type="project" value="InterPro"/>
</dbReference>
<feature type="compositionally biased region" description="Polar residues" evidence="7">
    <location>
        <begin position="1"/>
        <end position="10"/>
    </location>
</feature>
<keyword evidence="2 6" id="KW-0349">Heme</keyword>
<dbReference type="InterPro" id="IPR044399">
    <property type="entry name" value="Mb-like_M"/>
</dbReference>
<keyword evidence="9" id="KW-1185">Reference proteome</keyword>
<evidence type="ECO:0000256" key="7">
    <source>
        <dbReference type="SAM" id="MobiDB-lite"/>
    </source>
</evidence>
<sequence length="243" mass="27826">MENHDCSQLTAFGAHSPSSSTSSSSNTNTTNNSFINSILINGNSDKNNCLRQSTEPMFAINGDLSPHQIGLIKRAWKNLLKSVNENEIAIKLLLRIFQLDPRNLAYFSLNEYSPFDEYLIKENNIFINHVKTFESTLINVMTHPGNATKLSKHLQQLGGRHVNYTGVTYKCSYWKCFIQSLIDVLTLNKDKNTSEDLHEAILILGEFCVEQMKIGYKIEYKLQCEAERLAKIQKRRKRDFITK</sequence>
<comment type="similarity">
    <text evidence="6">Belongs to the globin family.</text>
</comment>
<dbReference type="AlphaFoldDB" id="A0A1I8C1X6"/>
<dbReference type="GO" id="GO:0005344">
    <property type="term" value="F:oxygen carrier activity"/>
    <property type="evidence" value="ECO:0007669"/>
    <property type="project" value="UniProtKB-KW"/>
</dbReference>
<dbReference type="WBParaSite" id="MhA1_Contig952.frz3.gene2">
    <property type="protein sequence ID" value="MhA1_Contig952.frz3.gene2"/>
    <property type="gene ID" value="MhA1_Contig952.frz3.gene2"/>
</dbReference>
<dbReference type="InterPro" id="IPR009050">
    <property type="entry name" value="Globin-like_sf"/>
</dbReference>
<dbReference type="PANTHER" id="PTHR46458:SF1">
    <property type="entry name" value="GEO09476P1"/>
    <property type="match status" value="1"/>
</dbReference>
<dbReference type="Gene3D" id="1.10.490.10">
    <property type="entry name" value="Globins"/>
    <property type="match status" value="1"/>
</dbReference>
<dbReference type="OMA" id="YHAGDET"/>
<dbReference type="SUPFAM" id="SSF46458">
    <property type="entry name" value="Globin-like"/>
    <property type="match status" value="1"/>
</dbReference>
<dbReference type="PROSITE" id="PS01033">
    <property type="entry name" value="GLOBIN"/>
    <property type="match status" value="1"/>
</dbReference>
<name>A0A1I8C1X6_MELHA</name>
<evidence type="ECO:0000256" key="4">
    <source>
        <dbReference type="ARBA" id="ARBA00022723"/>
    </source>
</evidence>
<dbReference type="CDD" id="cd01040">
    <property type="entry name" value="Mb-like"/>
    <property type="match status" value="1"/>
</dbReference>
<feature type="compositionally biased region" description="Low complexity" evidence="7">
    <location>
        <begin position="16"/>
        <end position="28"/>
    </location>
</feature>
<evidence type="ECO:0000256" key="1">
    <source>
        <dbReference type="ARBA" id="ARBA00022448"/>
    </source>
</evidence>
<evidence type="ECO:0000313" key="10">
    <source>
        <dbReference type="WBParaSite" id="MhA1_Contig952.frz3.gene2"/>
    </source>
</evidence>
<feature type="domain" description="Globin" evidence="8">
    <location>
        <begin position="63"/>
        <end position="217"/>
    </location>
</feature>
<accession>A0A1I8C1X6</accession>
<dbReference type="InterPro" id="IPR000971">
    <property type="entry name" value="Globin"/>
</dbReference>